<dbReference type="RefSeq" id="WP_136902855.1">
    <property type="nucleotide sequence ID" value="NZ_SUME01000009.1"/>
</dbReference>
<keyword evidence="4" id="KW-1185">Reference proteome</keyword>
<reference evidence="3 4" key="1">
    <citation type="submission" date="2019-04" db="EMBL/GenBank/DDBJ databases">
        <title>Sphingobacterium olei sp. nov., isolated from oil-contaminated soil.</title>
        <authorList>
            <person name="Liu B."/>
        </authorList>
    </citation>
    <scope>NUCLEOTIDE SEQUENCE [LARGE SCALE GENOMIC DNA]</scope>
    <source>
        <strain evidence="3 4">HAL-9</strain>
    </source>
</reference>
<keyword evidence="1" id="KW-0472">Membrane</keyword>
<dbReference type="Pfam" id="PF14242">
    <property type="entry name" value="DUF4342"/>
    <property type="match status" value="1"/>
</dbReference>
<feature type="transmembrane region" description="Helical" evidence="1">
    <location>
        <begin position="45"/>
        <end position="68"/>
    </location>
</feature>
<organism evidence="3 4">
    <name type="scientific">Sphingobacterium olei</name>
    <dbReference type="NCBI Taxonomy" id="2571155"/>
    <lineage>
        <taxon>Bacteria</taxon>
        <taxon>Pseudomonadati</taxon>
        <taxon>Bacteroidota</taxon>
        <taxon>Sphingobacteriia</taxon>
        <taxon>Sphingobacteriales</taxon>
        <taxon>Sphingobacteriaceae</taxon>
        <taxon>Sphingobacterium</taxon>
    </lineage>
</organism>
<keyword evidence="1" id="KW-0812">Transmembrane</keyword>
<feature type="domain" description="DUF4342" evidence="2">
    <location>
        <begin position="4"/>
        <end position="77"/>
    </location>
</feature>
<keyword evidence="1" id="KW-1133">Transmembrane helix</keyword>
<evidence type="ECO:0000313" key="4">
    <source>
        <dbReference type="Proteomes" id="UP000306808"/>
    </source>
</evidence>
<evidence type="ECO:0000259" key="2">
    <source>
        <dbReference type="Pfam" id="PF14242"/>
    </source>
</evidence>
<sequence>MKSKTTFTLNSENITKAFQNTFNSVQSTRLKVTSTAGKEYINLPLIFALVLAIVLPILIVVAIIISIVTNLTISFERENKATAHHISE</sequence>
<comment type="caution">
    <text evidence="3">The sequence shown here is derived from an EMBL/GenBank/DDBJ whole genome shotgun (WGS) entry which is preliminary data.</text>
</comment>
<name>A0A4U0NEY7_9SPHI</name>
<proteinExistence type="predicted"/>
<dbReference type="Proteomes" id="UP000306808">
    <property type="component" value="Unassembled WGS sequence"/>
</dbReference>
<gene>
    <name evidence="3" type="ORF">FAZ15_18770</name>
</gene>
<dbReference type="InterPro" id="IPR025642">
    <property type="entry name" value="DUF4342"/>
</dbReference>
<evidence type="ECO:0000256" key="1">
    <source>
        <dbReference type="SAM" id="Phobius"/>
    </source>
</evidence>
<dbReference type="OrthoDB" id="712827at2"/>
<accession>A0A4U0NEY7</accession>
<protein>
    <submittedName>
        <fullName evidence="3">DUF4342 domain-containing protein</fullName>
    </submittedName>
</protein>
<evidence type="ECO:0000313" key="3">
    <source>
        <dbReference type="EMBL" id="TJZ52443.1"/>
    </source>
</evidence>
<dbReference type="EMBL" id="SUME01000009">
    <property type="protein sequence ID" value="TJZ52443.1"/>
    <property type="molecule type" value="Genomic_DNA"/>
</dbReference>
<dbReference type="AlphaFoldDB" id="A0A4U0NEY7"/>